<organism evidence="4">
    <name type="scientific">viral metagenome</name>
    <dbReference type="NCBI Taxonomy" id="1070528"/>
    <lineage>
        <taxon>unclassified sequences</taxon>
        <taxon>metagenomes</taxon>
        <taxon>organismal metagenomes</taxon>
    </lineage>
</organism>
<keyword evidence="1" id="KW-0378">Hydrolase</keyword>
<dbReference type="Gene3D" id="3.90.190.10">
    <property type="entry name" value="Protein tyrosine phosphatase superfamily"/>
    <property type="match status" value="1"/>
</dbReference>
<accession>A0A6C0H543</accession>
<sequence length="145" mass="16928">MNCISQIHNFLYLGSMDSTKKNVLLNNDITYVFHIGFTISESDKLQHVKYNYIDMDDNSFNKDKMIENGLIITQTINNLDLHKEKILICCLMGRSRSASMVVFYLLYNNPKLSYYDAIIFIKKIRSISINQSFADKLQEYFIENG</sequence>
<dbReference type="PANTHER" id="PTHR10159:SF519">
    <property type="entry name" value="DUAL SPECIFICITY PROTEIN PHOSPHATASE MPK3"/>
    <property type="match status" value="1"/>
</dbReference>
<evidence type="ECO:0000256" key="1">
    <source>
        <dbReference type="ARBA" id="ARBA00022801"/>
    </source>
</evidence>
<dbReference type="GO" id="GO:0008330">
    <property type="term" value="F:protein tyrosine/threonine phosphatase activity"/>
    <property type="evidence" value="ECO:0007669"/>
    <property type="project" value="TreeGrafter"/>
</dbReference>
<dbReference type="InterPro" id="IPR000340">
    <property type="entry name" value="Dual-sp_phosphatase_cat-dom"/>
</dbReference>
<dbReference type="InterPro" id="IPR020422">
    <property type="entry name" value="TYR_PHOSPHATASE_DUAL_dom"/>
</dbReference>
<dbReference type="EMBL" id="MN739879">
    <property type="protein sequence ID" value="QHT75500.1"/>
    <property type="molecule type" value="Genomic_DNA"/>
</dbReference>
<evidence type="ECO:0000256" key="2">
    <source>
        <dbReference type="ARBA" id="ARBA00022912"/>
    </source>
</evidence>
<dbReference type="InterPro" id="IPR000387">
    <property type="entry name" value="Tyr_Pase_dom"/>
</dbReference>
<evidence type="ECO:0000259" key="3">
    <source>
        <dbReference type="PROSITE" id="PS50056"/>
    </source>
</evidence>
<dbReference type="GO" id="GO:0005737">
    <property type="term" value="C:cytoplasm"/>
    <property type="evidence" value="ECO:0007669"/>
    <property type="project" value="TreeGrafter"/>
</dbReference>
<dbReference type="InterPro" id="IPR029021">
    <property type="entry name" value="Prot-tyrosine_phosphatase-like"/>
</dbReference>
<evidence type="ECO:0000313" key="4">
    <source>
        <dbReference type="EMBL" id="QHT75500.1"/>
    </source>
</evidence>
<dbReference type="GO" id="GO:0033550">
    <property type="term" value="F:MAP kinase tyrosine phosphatase activity"/>
    <property type="evidence" value="ECO:0007669"/>
    <property type="project" value="TreeGrafter"/>
</dbReference>
<keyword evidence="2" id="KW-0904">Protein phosphatase</keyword>
<dbReference type="CDD" id="cd14498">
    <property type="entry name" value="DSP"/>
    <property type="match status" value="1"/>
</dbReference>
<dbReference type="AlphaFoldDB" id="A0A6C0H543"/>
<dbReference type="Pfam" id="PF00782">
    <property type="entry name" value="DSPc"/>
    <property type="match status" value="1"/>
</dbReference>
<reference evidence="4" key="1">
    <citation type="journal article" date="2020" name="Nature">
        <title>Giant virus diversity and host interactions through global metagenomics.</title>
        <authorList>
            <person name="Schulz F."/>
            <person name="Roux S."/>
            <person name="Paez-Espino D."/>
            <person name="Jungbluth S."/>
            <person name="Walsh D.A."/>
            <person name="Denef V.J."/>
            <person name="McMahon K.D."/>
            <person name="Konstantinidis K.T."/>
            <person name="Eloe-Fadrosh E.A."/>
            <person name="Kyrpides N.C."/>
            <person name="Woyke T."/>
        </authorList>
    </citation>
    <scope>NUCLEOTIDE SEQUENCE</scope>
    <source>
        <strain evidence="4">GVMAG-M-3300023179-71</strain>
    </source>
</reference>
<dbReference type="GO" id="GO:0017017">
    <property type="term" value="F:MAP kinase tyrosine/serine/threonine phosphatase activity"/>
    <property type="evidence" value="ECO:0007669"/>
    <property type="project" value="TreeGrafter"/>
</dbReference>
<feature type="domain" description="Tyrosine specific protein phosphatases" evidence="3">
    <location>
        <begin position="67"/>
        <end position="125"/>
    </location>
</feature>
<dbReference type="PROSITE" id="PS50056">
    <property type="entry name" value="TYR_PHOSPHATASE_2"/>
    <property type="match status" value="1"/>
</dbReference>
<name>A0A6C0H543_9ZZZZ</name>
<dbReference type="SUPFAM" id="SSF52799">
    <property type="entry name" value="(Phosphotyrosine protein) phosphatases II"/>
    <property type="match status" value="1"/>
</dbReference>
<proteinExistence type="predicted"/>
<dbReference type="PANTHER" id="PTHR10159">
    <property type="entry name" value="DUAL SPECIFICITY PROTEIN PHOSPHATASE"/>
    <property type="match status" value="1"/>
</dbReference>
<protein>
    <recommendedName>
        <fullName evidence="3">Tyrosine specific protein phosphatases domain-containing protein</fullName>
    </recommendedName>
</protein>
<dbReference type="GO" id="GO:0043409">
    <property type="term" value="P:negative regulation of MAPK cascade"/>
    <property type="evidence" value="ECO:0007669"/>
    <property type="project" value="TreeGrafter"/>
</dbReference>
<dbReference type="SMART" id="SM00195">
    <property type="entry name" value="DSPc"/>
    <property type="match status" value="1"/>
</dbReference>